<keyword evidence="6" id="KW-1185">Reference proteome</keyword>
<proteinExistence type="predicted"/>
<dbReference type="InterPro" id="IPR001638">
    <property type="entry name" value="Solute-binding_3/MltF_N"/>
</dbReference>
<dbReference type="PANTHER" id="PTHR35936">
    <property type="entry name" value="MEMBRANE-BOUND LYTIC MUREIN TRANSGLYCOSYLASE F"/>
    <property type="match status" value="1"/>
</dbReference>
<dbReference type="Pfam" id="PF00497">
    <property type="entry name" value="SBP_bac_3"/>
    <property type="match status" value="1"/>
</dbReference>
<accession>A0A1R4GGT4</accession>
<reference evidence="5 6" key="1">
    <citation type="submission" date="2017-02" db="EMBL/GenBank/DDBJ databases">
        <authorList>
            <person name="Peterson S.W."/>
        </authorList>
    </citation>
    <scope>NUCLEOTIDE SEQUENCE [LARGE SCALE GENOMIC DNA]</scope>
    <source>
        <strain evidence="5 6">B Ar 00.02</strain>
    </source>
</reference>
<evidence type="ECO:0000313" key="6">
    <source>
        <dbReference type="Proteomes" id="UP000195913"/>
    </source>
</evidence>
<dbReference type="PROSITE" id="PS51257">
    <property type="entry name" value="PROKAR_LIPOPROTEIN"/>
    <property type="match status" value="1"/>
</dbReference>
<organism evidence="5 6">
    <name type="scientific">Arthrobacter rhombi</name>
    <dbReference type="NCBI Taxonomy" id="71253"/>
    <lineage>
        <taxon>Bacteria</taxon>
        <taxon>Bacillati</taxon>
        <taxon>Actinomycetota</taxon>
        <taxon>Actinomycetes</taxon>
        <taxon>Micrococcales</taxon>
        <taxon>Micrococcaceae</taxon>
        <taxon>Arthrobacter</taxon>
    </lineage>
</organism>
<evidence type="ECO:0000259" key="4">
    <source>
        <dbReference type="SMART" id="SM00062"/>
    </source>
</evidence>
<dbReference type="SUPFAM" id="SSF53850">
    <property type="entry name" value="Periplasmic binding protein-like II"/>
    <property type="match status" value="1"/>
</dbReference>
<dbReference type="Gene3D" id="3.40.190.10">
    <property type="entry name" value="Periplasmic binding protein-like II"/>
    <property type="match status" value="2"/>
</dbReference>
<gene>
    <name evidence="5" type="ORF">FM101_10260</name>
</gene>
<evidence type="ECO:0000256" key="3">
    <source>
        <dbReference type="SAM" id="SignalP"/>
    </source>
</evidence>
<feature type="domain" description="Solute-binding protein family 3/N-terminal" evidence="4">
    <location>
        <begin position="59"/>
        <end position="286"/>
    </location>
</feature>
<sequence length="314" mass="32377">MIRSIRRRSLLATGAILASASLALSGCGGGSTTEGEAGGDSGSVEAGSGHLQDLKDKGTITVAIAGEVPYSYEEGGKPTGATIALADKIFGGMGIDKVDTKLVDWNSLIPGLKAGRFDAVSAGMSILPERCAEADFADPEIMYTTAVMTQKDNPKGLDDLDTIKSKMDDGEDIKLAVLAGGIEAGYAKSLGLKVQSVPDAQTGMDTVDNGRADAFAMTAISLTTMAKENPDANISVGDGFVQEIDGVKQLGAGSTVFAKGDDELLEAYNEGLAKVTESEDSYLDVVGEFGFTAENLPPKDMTTAQLCEGAPGDE</sequence>
<evidence type="ECO:0000256" key="2">
    <source>
        <dbReference type="SAM" id="MobiDB-lite"/>
    </source>
</evidence>
<feature type="chain" id="PRO_5010170762" evidence="3">
    <location>
        <begin position="26"/>
        <end position="314"/>
    </location>
</feature>
<dbReference type="RefSeq" id="WP_086999209.1">
    <property type="nucleotide sequence ID" value="NZ_FUHW01000037.1"/>
</dbReference>
<evidence type="ECO:0000256" key="1">
    <source>
        <dbReference type="ARBA" id="ARBA00022729"/>
    </source>
</evidence>
<evidence type="ECO:0000313" key="5">
    <source>
        <dbReference type="EMBL" id="SJM67152.1"/>
    </source>
</evidence>
<protein>
    <submittedName>
        <fullName evidence="5">ABC amino acid transporter, extracellular solute binding component</fullName>
    </submittedName>
</protein>
<dbReference type="EMBL" id="FUHW01000037">
    <property type="protein sequence ID" value="SJM67152.1"/>
    <property type="molecule type" value="Genomic_DNA"/>
</dbReference>
<feature type="signal peptide" evidence="3">
    <location>
        <begin position="1"/>
        <end position="25"/>
    </location>
</feature>
<feature type="compositionally biased region" description="Gly residues" evidence="2">
    <location>
        <begin position="29"/>
        <end position="41"/>
    </location>
</feature>
<dbReference type="PANTHER" id="PTHR35936:SF17">
    <property type="entry name" value="ARGININE-BINDING EXTRACELLULAR PROTEIN ARTP"/>
    <property type="match status" value="1"/>
</dbReference>
<dbReference type="SMART" id="SM00062">
    <property type="entry name" value="PBPb"/>
    <property type="match status" value="1"/>
</dbReference>
<dbReference type="Proteomes" id="UP000195913">
    <property type="component" value="Unassembled WGS sequence"/>
</dbReference>
<dbReference type="AlphaFoldDB" id="A0A1R4GGT4"/>
<name>A0A1R4GGT4_9MICC</name>
<feature type="region of interest" description="Disordered" evidence="2">
    <location>
        <begin position="29"/>
        <end position="50"/>
    </location>
</feature>
<keyword evidence="1 3" id="KW-0732">Signal</keyword>